<feature type="compositionally biased region" description="Basic and acidic residues" evidence="6">
    <location>
        <begin position="204"/>
        <end position="224"/>
    </location>
</feature>
<feature type="compositionally biased region" description="Polar residues" evidence="6">
    <location>
        <begin position="257"/>
        <end position="270"/>
    </location>
</feature>
<evidence type="ECO:0000313" key="7">
    <source>
        <dbReference type="EMBL" id="KAG9682495.1"/>
    </source>
</evidence>
<reference evidence="7" key="2">
    <citation type="submission" date="2021-08" db="EMBL/GenBank/DDBJ databases">
        <authorList>
            <person name="Gostincar C."/>
            <person name="Sun X."/>
            <person name="Song Z."/>
            <person name="Gunde-Cimerman N."/>
        </authorList>
    </citation>
    <scope>NUCLEOTIDE SEQUENCE</scope>
    <source>
        <strain evidence="7">EXF-9911</strain>
    </source>
</reference>
<dbReference type="PANTHER" id="PTHR12665">
    <property type="entry name" value="ORMDL PROTEINS"/>
    <property type="match status" value="1"/>
</dbReference>
<evidence type="ECO:0000256" key="6">
    <source>
        <dbReference type="SAM" id="MobiDB-lite"/>
    </source>
</evidence>
<dbReference type="OrthoDB" id="1932233at2759"/>
<dbReference type="Proteomes" id="UP000779574">
    <property type="component" value="Unassembled WGS sequence"/>
</dbReference>
<dbReference type="InterPro" id="IPR007203">
    <property type="entry name" value="ORMDL"/>
</dbReference>
<dbReference type="AlphaFoldDB" id="A0A9P8E7G4"/>
<keyword evidence="3" id="KW-0812">Transmembrane</keyword>
<dbReference type="Pfam" id="PF04061">
    <property type="entry name" value="ORMDL"/>
    <property type="match status" value="1"/>
</dbReference>
<evidence type="ECO:0000256" key="3">
    <source>
        <dbReference type="ARBA" id="ARBA00022692"/>
    </source>
</evidence>
<comment type="similarity">
    <text evidence="2">Belongs to the complex I NDUFA12 subunit family.</text>
</comment>
<dbReference type="EMBL" id="JAHFXF010000787">
    <property type="protein sequence ID" value="KAG9682495.1"/>
    <property type="molecule type" value="Genomic_DNA"/>
</dbReference>
<feature type="region of interest" description="Disordered" evidence="6">
    <location>
        <begin position="155"/>
        <end position="312"/>
    </location>
</feature>
<gene>
    <name evidence="7" type="ORF">KCU76_g13759</name>
</gene>
<evidence type="ECO:0000256" key="5">
    <source>
        <dbReference type="ARBA" id="ARBA00023136"/>
    </source>
</evidence>
<keyword evidence="4" id="KW-1133">Transmembrane helix</keyword>
<evidence type="ECO:0000256" key="1">
    <source>
        <dbReference type="ARBA" id="ARBA00004141"/>
    </source>
</evidence>
<dbReference type="InterPro" id="IPR007763">
    <property type="entry name" value="NDUFA12"/>
</dbReference>
<comment type="caution">
    <text evidence="7">The sequence shown here is derived from an EMBL/GenBank/DDBJ whole genome shotgun (WGS) entry which is preliminary data.</text>
</comment>
<name>A0A9P8E7G4_AURME</name>
<dbReference type="GO" id="GO:0045271">
    <property type="term" value="C:respiratory chain complex I"/>
    <property type="evidence" value="ECO:0007669"/>
    <property type="project" value="InterPro"/>
</dbReference>
<evidence type="ECO:0000256" key="2">
    <source>
        <dbReference type="ARBA" id="ARBA00007355"/>
    </source>
</evidence>
<dbReference type="Pfam" id="PF05071">
    <property type="entry name" value="NDUFA12"/>
    <property type="match status" value="1"/>
</dbReference>
<reference evidence="7" key="1">
    <citation type="journal article" date="2021" name="J Fungi (Basel)">
        <title>Virulence traits and population genomics of the black yeast Aureobasidium melanogenum.</title>
        <authorList>
            <person name="Cernosa A."/>
            <person name="Sun X."/>
            <person name="Gostincar C."/>
            <person name="Fang C."/>
            <person name="Gunde-Cimerman N."/>
            <person name="Song Z."/>
        </authorList>
    </citation>
    <scope>NUCLEOTIDE SEQUENCE</scope>
    <source>
        <strain evidence="7">EXF-9911</strain>
    </source>
</reference>
<sequence length="431" mass="47947">MRLGRVSSKNVIKIVRCCTHVYFEHAPLPLQLDLVIQKTSCQNSRVPSSKPGTSGRVCVFHGDESGLSVCADLSGNTFWEFKDAINAGRMRRIVQYSSQGHYADVKISPQWHQWLRQVRPEAPTLQEQQYEVSRQAQMRQLAAAADERWAAQESFLDAPSKQQPAPAIGVKDPAGYMHHNQTEPTENEGVRSAVGDASEVDASSEGRTKDDGRFKGRARDKEANPWKQAPKGNPGDDWQPQSWTPGVSPPAAPANTAKLSSTLLQPSSGLSFAGDTNRPPNQRRHTDKAASSMDTKAARRRRSSSLMYTEPPESLEHISDQAALPNLNSEWVNAKGAWAIHFVLIALLKIIFDIVPNISQETSWTLTNISYMAGSFLMFHWVRGVPFEFNAGAYDNLNMWEQIDSGDQYTPAKKFLLSVPIILFLVSTHYT</sequence>
<accession>A0A9P8E7G4</accession>
<evidence type="ECO:0000313" key="8">
    <source>
        <dbReference type="Proteomes" id="UP000779574"/>
    </source>
</evidence>
<proteinExistence type="inferred from homology"/>
<dbReference type="GO" id="GO:0005789">
    <property type="term" value="C:endoplasmic reticulum membrane"/>
    <property type="evidence" value="ECO:0007669"/>
    <property type="project" value="InterPro"/>
</dbReference>
<feature type="non-terminal residue" evidence="7">
    <location>
        <position position="1"/>
    </location>
</feature>
<comment type="subcellular location">
    <subcellularLocation>
        <location evidence="1">Membrane</location>
        <topology evidence="1">Multi-pass membrane protein</topology>
    </subcellularLocation>
</comment>
<evidence type="ECO:0000256" key="4">
    <source>
        <dbReference type="ARBA" id="ARBA00022989"/>
    </source>
</evidence>
<protein>
    <submittedName>
        <fullName evidence="7">ORMDL family protein</fullName>
    </submittedName>
</protein>
<keyword evidence="5" id="KW-0472">Membrane</keyword>
<organism evidence="7 8">
    <name type="scientific">Aureobasidium melanogenum</name>
    <name type="common">Aureobasidium pullulans var. melanogenum</name>
    <dbReference type="NCBI Taxonomy" id="46634"/>
    <lineage>
        <taxon>Eukaryota</taxon>
        <taxon>Fungi</taxon>
        <taxon>Dikarya</taxon>
        <taxon>Ascomycota</taxon>
        <taxon>Pezizomycotina</taxon>
        <taxon>Dothideomycetes</taxon>
        <taxon>Dothideomycetidae</taxon>
        <taxon>Dothideales</taxon>
        <taxon>Saccotheciaceae</taxon>
        <taxon>Aureobasidium</taxon>
    </lineage>
</organism>